<dbReference type="GO" id="GO:0047869">
    <property type="term" value="F:dimethylpropiothetin dethiomethylase activity"/>
    <property type="evidence" value="ECO:0007669"/>
    <property type="project" value="InterPro"/>
</dbReference>
<dbReference type="RefSeq" id="WP_238947268.1">
    <property type="nucleotide sequence ID" value="NZ_FMBM01000002.1"/>
</dbReference>
<keyword evidence="3" id="KW-0456">Lyase</keyword>
<evidence type="ECO:0000313" key="3">
    <source>
        <dbReference type="EMBL" id="SCC82403.1"/>
    </source>
</evidence>
<evidence type="ECO:0000313" key="5">
    <source>
        <dbReference type="Proteomes" id="UP000182800"/>
    </source>
</evidence>
<reference evidence="3 5" key="2">
    <citation type="submission" date="2016-08" db="EMBL/GenBank/DDBJ databases">
        <authorList>
            <person name="Varghese N."/>
            <person name="Submissions Spin"/>
        </authorList>
    </citation>
    <scope>NUCLEOTIDE SEQUENCE [LARGE SCALE GENOMIC DNA]</scope>
    <source>
        <strain evidence="3 5">HL-109</strain>
    </source>
</reference>
<name>A0A0P8A206_9HYPH</name>
<protein>
    <submittedName>
        <fullName evidence="2">Dimethylpropiothetin dethiomethylase DddL</fullName>
    </submittedName>
    <submittedName>
        <fullName evidence="3">Dimethylsulfoniopropionate lyase DddL</fullName>
    </submittedName>
</protein>
<accession>A0A0P8A206</accession>
<dbReference type="PATRIC" id="fig|1653334.4.peg.2313"/>
<dbReference type="InterPro" id="IPR011051">
    <property type="entry name" value="RmlC_Cupin_sf"/>
</dbReference>
<dbReference type="Gene3D" id="2.60.120.10">
    <property type="entry name" value="Jelly Rolls"/>
    <property type="match status" value="1"/>
</dbReference>
<feature type="region of interest" description="Disordered" evidence="1">
    <location>
        <begin position="1"/>
        <end position="21"/>
    </location>
</feature>
<dbReference type="SUPFAM" id="SSF51182">
    <property type="entry name" value="RmlC-like cupins"/>
    <property type="match status" value="1"/>
</dbReference>
<dbReference type="Proteomes" id="UP000050497">
    <property type="component" value="Unassembled WGS sequence"/>
</dbReference>
<dbReference type="EMBL" id="FMBM01000002">
    <property type="protein sequence ID" value="SCC82403.1"/>
    <property type="molecule type" value="Genomic_DNA"/>
</dbReference>
<evidence type="ECO:0000313" key="2">
    <source>
        <dbReference type="EMBL" id="KPQ11496.1"/>
    </source>
</evidence>
<sequence>MSDDMMGDVPEDGSAAAAPPVTVDTAGAVSAPSRLRDHPNWYYLLREFYELYRFLPSGGSDRIRGHQRAVRERISALIQTNALLRFGACEEKPVTAYLRRVLDEGRVEKHAPVIRAIDAVRASLNWQYGYDKIPRGLSQKFAYAEIAGPNAPIHSEAVILGLVLFAPGCTYPTHAHDGITESYVCLSGAVSENHQGVYAPGSLIFNPPGQHHRITVSDREPSLLAYAWIGTREKLSHQKMAFSRAPRKRA</sequence>
<dbReference type="Proteomes" id="UP000182800">
    <property type="component" value="Unassembled WGS sequence"/>
</dbReference>
<comment type="caution">
    <text evidence="2">The sequence shown here is derived from an EMBL/GenBank/DDBJ whole genome shotgun (WGS) entry which is preliminary data.</text>
</comment>
<dbReference type="GO" id="GO:0008168">
    <property type="term" value="F:methyltransferase activity"/>
    <property type="evidence" value="ECO:0007669"/>
    <property type="project" value="UniProtKB-KW"/>
</dbReference>
<dbReference type="InterPro" id="IPR031723">
    <property type="entry name" value="DMSP_lyase"/>
</dbReference>
<keyword evidence="2" id="KW-0808">Transferase</keyword>
<proteinExistence type="predicted"/>
<dbReference type="InterPro" id="IPR014710">
    <property type="entry name" value="RmlC-like_jellyroll"/>
</dbReference>
<evidence type="ECO:0000313" key="4">
    <source>
        <dbReference type="Proteomes" id="UP000050497"/>
    </source>
</evidence>
<dbReference type="Pfam" id="PF16867">
    <property type="entry name" value="DMSP_lyase"/>
    <property type="match status" value="1"/>
</dbReference>
<feature type="compositionally biased region" description="Acidic residues" evidence="1">
    <location>
        <begin position="1"/>
        <end position="11"/>
    </location>
</feature>
<gene>
    <name evidence="2" type="primary">dddL</name>
    <name evidence="3" type="ORF">GA0071312_3394</name>
    <name evidence="2" type="ORF">HLUCCO17_06205</name>
</gene>
<dbReference type="GO" id="GO:0032259">
    <property type="term" value="P:methylation"/>
    <property type="evidence" value="ECO:0007669"/>
    <property type="project" value="UniProtKB-KW"/>
</dbReference>
<evidence type="ECO:0000256" key="1">
    <source>
        <dbReference type="SAM" id="MobiDB-lite"/>
    </source>
</evidence>
<dbReference type="AlphaFoldDB" id="A0A0P8A206"/>
<dbReference type="STRING" id="1653334.GA0071312_3394"/>
<keyword evidence="5" id="KW-1185">Reference proteome</keyword>
<reference evidence="2 4" key="1">
    <citation type="submission" date="2015-09" db="EMBL/GenBank/DDBJ databases">
        <title>Identification and resolution of microdiversity through metagenomic sequencing of parallel consortia.</title>
        <authorList>
            <person name="Nelson W.C."/>
            <person name="Romine M.F."/>
            <person name="Lindemann S.R."/>
        </authorList>
    </citation>
    <scope>NUCLEOTIDE SEQUENCE [LARGE SCALE GENOMIC DNA]</scope>
    <source>
        <strain evidence="2">HL-109</strain>
    </source>
</reference>
<organism evidence="2 4">
    <name type="scientific">Saliniramus fredricksonii</name>
    <dbReference type="NCBI Taxonomy" id="1653334"/>
    <lineage>
        <taxon>Bacteria</taxon>
        <taxon>Pseudomonadati</taxon>
        <taxon>Pseudomonadota</taxon>
        <taxon>Alphaproteobacteria</taxon>
        <taxon>Hyphomicrobiales</taxon>
        <taxon>Salinarimonadaceae</taxon>
        <taxon>Saliniramus</taxon>
    </lineage>
</organism>
<keyword evidence="2" id="KW-0489">Methyltransferase</keyword>
<dbReference type="EMBL" id="LJSX01000007">
    <property type="protein sequence ID" value="KPQ11496.1"/>
    <property type="molecule type" value="Genomic_DNA"/>
</dbReference>